<sequence>MRTGAVSLLLWLAAAAAFAAINIAGGVLAVWLRLPSGGNARLGWDLAWTVAAAATPLWIAARWLPIAARAQAGLIWALLTAMAIWAVATLGKDFPLWFNAGLLAAQAALGWLAWRWSRRPR</sequence>
<keyword evidence="1" id="KW-0812">Transmembrane</keyword>
<evidence type="ECO:0000313" key="4">
    <source>
        <dbReference type="Proteomes" id="UP000218824"/>
    </source>
</evidence>
<accession>A0AAU9AAY1</accession>
<evidence type="ECO:0000256" key="2">
    <source>
        <dbReference type="SAM" id="SignalP"/>
    </source>
</evidence>
<feature type="signal peptide" evidence="2">
    <location>
        <begin position="1"/>
        <end position="19"/>
    </location>
</feature>
<dbReference type="KEGG" id="lem:LEN_0190"/>
<dbReference type="Proteomes" id="UP000218824">
    <property type="component" value="Chromosome"/>
</dbReference>
<protein>
    <submittedName>
        <fullName evidence="3">Uncharacterized protein</fullName>
    </submittedName>
</protein>
<keyword evidence="2" id="KW-0732">Signal</keyword>
<evidence type="ECO:0000256" key="1">
    <source>
        <dbReference type="SAM" id="Phobius"/>
    </source>
</evidence>
<feature type="transmembrane region" description="Helical" evidence="1">
    <location>
        <begin position="73"/>
        <end position="90"/>
    </location>
</feature>
<keyword evidence="1" id="KW-1133">Transmembrane helix</keyword>
<reference evidence="3 4" key="1">
    <citation type="journal article" date="2017" name="DNA Res.">
        <title>Complete genome sequence and expression profile of the commercial lytic enzyme producer Lysobacter enzymogenes M497-1.</title>
        <authorList>
            <person name="Takami H."/>
            <person name="Toyoda A."/>
            <person name="Uchiyama I."/>
            <person name="Itoh T."/>
            <person name="Takaki Y."/>
            <person name="Arai W."/>
            <person name="Nishi S."/>
            <person name="Kawai M."/>
            <person name="Shinya K."/>
            <person name="Ikeda H."/>
        </authorList>
    </citation>
    <scope>NUCLEOTIDE SEQUENCE [LARGE SCALE GENOMIC DNA]</scope>
    <source>
        <strain evidence="3 4">M497-1</strain>
    </source>
</reference>
<dbReference type="AlphaFoldDB" id="A0AAU9AAY1"/>
<proteinExistence type="predicted"/>
<organism evidence="3 4">
    <name type="scientific">Lysobacter enzymogenes</name>
    <dbReference type="NCBI Taxonomy" id="69"/>
    <lineage>
        <taxon>Bacteria</taxon>
        <taxon>Pseudomonadati</taxon>
        <taxon>Pseudomonadota</taxon>
        <taxon>Gammaproteobacteria</taxon>
        <taxon>Lysobacterales</taxon>
        <taxon>Lysobacteraceae</taxon>
        <taxon>Lysobacter</taxon>
    </lineage>
</organism>
<gene>
    <name evidence="3" type="ORF">LEN_0190</name>
</gene>
<feature type="transmembrane region" description="Helical" evidence="1">
    <location>
        <begin position="43"/>
        <end position="61"/>
    </location>
</feature>
<feature type="chain" id="PRO_5043627894" evidence="2">
    <location>
        <begin position="20"/>
        <end position="121"/>
    </location>
</feature>
<keyword evidence="1" id="KW-0472">Membrane</keyword>
<dbReference type="EMBL" id="AP014940">
    <property type="protein sequence ID" value="BAV95677.1"/>
    <property type="molecule type" value="Genomic_DNA"/>
</dbReference>
<evidence type="ECO:0000313" key="3">
    <source>
        <dbReference type="EMBL" id="BAV95677.1"/>
    </source>
</evidence>
<feature type="transmembrane region" description="Helical" evidence="1">
    <location>
        <begin position="96"/>
        <end position="114"/>
    </location>
</feature>
<name>A0AAU9AAY1_LYSEN</name>